<feature type="signal peptide" evidence="1">
    <location>
        <begin position="1"/>
        <end position="29"/>
    </location>
</feature>
<comment type="caution">
    <text evidence="3">The sequence shown here is derived from an EMBL/GenBank/DDBJ whole genome shotgun (WGS) entry which is preliminary data.</text>
</comment>
<accession>A0AAP2DF57</accession>
<protein>
    <submittedName>
        <fullName evidence="3">IPT/TIG domain-containing protein</fullName>
    </submittedName>
</protein>
<dbReference type="RefSeq" id="WP_254094225.1">
    <property type="nucleotide sequence ID" value="NZ_JAHESC010000075.1"/>
</dbReference>
<keyword evidence="4" id="KW-1185">Reference proteome</keyword>
<dbReference type="PANTHER" id="PTHR46513">
    <property type="entry name" value="VITELLOGENIN RECEPTOR-LIKE PROTEIN-RELATED-RELATED"/>
    <property type="match status" value="1"/>
</dbReference>
<dbReference type="SMART" id="SM00429">
    <property type="entry name" value="IPT"/>
    <property type="match status" value="2"/>
</dbReference>
<keyword evidence="1" id="KW-0732">Signal</keyword>
<proteinExistence type="predicted"/>
<dbReference type="Proteomes" id="UP001319180">
    <property type="component" value="Unassembled WGS sequence"/>
</dbReference>
<dbReference type="SUPFAM" id="SSF81296">
    <property type="entry name" value="E set domains"/>
    <property type="match status" value="2"/>
</dbReference>
<dbReference type="Gene3D" id="2.120.10.30">
    <property type="entry name" value="TolB, C-terminal domain"/>
    <property type="match status" value="2"/>
</dbReference>
<feature type="domain" description="IPT/TIG" evidence="2">
    <location>
        <begin position="41"/>
        <end position="127"/>
    </location>
</feature>
<evidence type="ECO:0000313" key="3">
    <source>
        <dbReference type="EMBL" id="MBT1690624.1"/>
    </source>
</evidence>
<dbReference type="Pfam" id="PF01833">
    <property type="entry name" value="TIG"/>
    <property type="match status" value="2"/>
</dbReference>
<dbReference type="InterPro" id="IPR050778">
    <property type="entry name" value="Cueball_EGF_LRP_Nidogen"/>
</dbReference>
<dbReference type="InterPro" id="IPR002909">
    <property type="entry name" value="IPT_dom"/>
</dbReference>
<evidence type="ECO:0000259" key="2">
    <source>
        <dbReference type="SMART" id="SM00429"/>
    </source>
</evidence>
<name>A0AAP2DF57_9BACT</name>
<dbReference type="Gene3D" id="2.60.40.10">
    <property type="entry name" value="Immunoglobulins"/>
    <property type="match status" value="2"/>
</dbReference>
<dbReference type="SMART" id="SM00135">
    <property type="entry name" value="LY"/>
    <property type="match status" value="4"/>
</dbReference>
<gene>
    <name evidence="3" type="ORF">KK078_28930</name>
</gene>
<dbReference type="InterPro" id="IPR013783">
    <property type="entry name" value="Ig-like_fold"/>
</dbReference>
<dbReference type="AlphaFoldDB" id="A0AAP2DF57"/>
<dbReference type="InterPro" id="IPR000033">
    <property type="entry name" value="LDLR_classB_rpt"/>
</dbReference>
<reference evidence="3 4" key="1">
    <citation type="submission" date="2021-05" db="EMBL/GenBank/DDBJ databases">
        <title>A Polyphasic approach of four new species of the genus Ohtaekwangia: Ohtaekwangia histidinii sp. nov., Ohtaekwangia cretensis sp. nov., Ohtaekwangia indiensis sp. nov., Ohtaekwangia reichenbachii sp. nov. from diverse environment.</title>
        <authorList>
            <person name="Octaviana S."/>
        </authorList>
    </citation>
    <scope>NUCLEOTIDE SEQUENCE [LARGE SCALE GENOMIC DNA]</scope>
    <source>
        <strain evidence="3 4">PWU37</strain>
    </source>
</reference>
<dbReference type="PROSITE" id="PS51257">
    <property type="entry name" value="PROKAR_LIPOPROTEIN"/>
    <property type="match status" value="1"/>
</dbReference>
<dbReference type="InterPro" id="IPR014756">
    <property type="entry name" value="Ig_E-set"/>
</dbReference>
<organism evidence="3 4">
    <name type="scientific">Dawidia soli</name>
    <dbReference type="NCBI Taxonomy" id="2782352"/>
    <lineage>
        <taxon>Bacteria</taxon>
        <taxon>Pseudomonadati</taxon>
        <taxon>Bacteroidota</taxon>
        <taxon>Cytophagia</taxon>
        <taxon>Cytophagales</taxon>
        <taxon>Chryseotaleaceae</taxon>
        <taxon>Dawidia</taxon>
    </lineage>
</organism>
<evidence type="ECO:0000313" key="4">
    <source>
        <dbReference type="Proteomes" id="UP001319180"/>
    </source>
</evidence>
<feature type="domain" description="IPT/TIG" evidence="2">
    <location>
        <begin position="132"/>
        <end position="214"/>
    </location>
</feature>
<dbReference type="EMBL" id="JAHESC010000075">
    <property type="protein sequence ID" value="MBT1690624.1"/>
    <property type="molecule type" value="Genomic_DNA"/>
</dbReference>
<dbReference type="SUPFAM" id="SSF101898">
    <property type="entry name" value="NHL repeat"/>
    <property type="match status" value="1"/>
</dbReference>
<evidence type="ECO:0000256" key="1">
    <source>
        <dbReference type="SAM" id="SignalP"/>
    </source>
</evidence>
<dbReference type="InterPro" id="IPR011042">
    <property type="entry name" value="6-blade_b-propeller_TolB-like"/>
</dbReference>
<sequence>MKNRKLHSFAAYACGLLLTLVMTSTFVSCSDDEGDDGGGASLSITSLTPAKARVGETVTITGTGFSATPSQNAVMFKSTQATDVAAPVQEATATTLKVTVPANAVSGSVSVTVAGKSATSPQPFTLDETLGAPVLASLNPTSGFANAEITITGSSFGASKDAIDVLFGTVEATYVLTVTATTVTVKVPVTLEAGEVDIKVVRDGVSSGNTLRFTVNATPVSVKTVYWVDANTVYRGEIGDNGIEITEIYDQEGRSLQGVAIDSEGGYIYWGRAGGVSRAPLDGAGPVEDIYSDASKLAGIGDITVDHAGGAIYFTSIDASNAHSYINKGSLDGATAFAALVEQDFALVGFNIKLAVNDGNLYWASPLVQEVSMASLSGTFTPTVLFTAADGLKGPIGVAVDKASGKIFVTDNGELTGMGEATIMSGNLDGSGTLTSLVPAGSNVRFPYDAEIDTENGYIFWLNSTTDGGPASDIMRVKLDGTNVEKLFDGFDSGISFDIDVR</sequence>
<feature type="chain" id="PRO_5043051661" evidence="1">
    <location>
        <begin position="30"/>
        <end position="502"/>
    </location>
</feature>